<dbReference type="Gene3D" id="3.30.230.10">
    <property type="match status" value="1"/>
</dbReference>
<dbReference type="SUPFAM" id="SSF54211">
    <property type="entry name" value="Ribosomal protein S5 domain 2-like"/>
    <property type="match status" value="1"/>
</dbReference>
<evidence type="ECO:0000313" key="2">
    <source>
        <dbReference type="EMBL" id="PQA39697.1"/>
    </source>
</evidence>
<dbReference type="PANTHER" id="PTHR32039">
    <property type="entry name" value="MAGNESIUM-CHELATASE SUBUNIT CHLI"/>
    <property type="match status" value="1"/>
</dbReference>
<protein>
    <recommendedName>
        <fullName evidence="1">Magnesium chelatase ChlI-like catalytic domain-containing protein</fullName>
    </recommendedName>
</protein>
<dbReference type="InterPro" id="IPR000523">
    <property type="entry name" value="Mg_chelatse_chII-like_cat_dom"/>
</dbReference>
<dbReference type="Proteomes" id="UP000243900">
    <property type="component" value="Unassembled WGS sequence"/>
</dbReference>
<keyword evidence="3" id="KW-1185">Reference proteome</keyword>
<dbReference type="InterPro" id="IPR020568">
    <property type="entry name" value="Ribosomal_Su5_D2-typ_SF"/>
</dbReference>
<proteinExistence type="predicted"/>
<reference evidence="3" key="1">
    <citation type="submission" date="2018-02" db="EMBL/GenBank/DDBJ databases">
        <title>Genome sequencing of Solimonas sp. HR-BB.</title>
        <authorList>
            <person name="Lee Y."/>
            <person name="Jeon C.O."/>
        </authorList>
    </citation>
    <scope>NUCLEOTIDE SEQUENCE [LARGE SCALE GENOMIC DNA]</scope>
    <source>
        <strain evidence="3">HR-E</strain>
    </source>
</reference>
<dbReference type="Pfam" id="PF13541">
    <property type="entry name" value="ChlI"/>
    <property type="match status" value="1"/>
</dbReference>
<dbReference type="AlphaFoldDB" id="A0A2P6ARZ0"/>
<dbReference type="PANTHER" id="PTHR32039:SF7">
    <property type="entry name" value="COMPETENCE PROTEIN COMM"/>
    <property type="match status" value="1"/>
</dbReference>
<organism evidence="2 3">
    <name type="scientific">Amnimonas aquatica</name>
    <dbReference type="NCBI Taxonomy" id="2094561"/>
    <lineage>
        <taxon>Bacteria</taxon>
        <taxon>Pseudomonadati</taxon>
        <taxon>Pseudomonadota</taxon>
        <taxon>Gammaproteobacteria</taxon>
        <taxon>Moraxellales</taxon>
        <taxon>Moraxellaceae</taxon>
        <taxon>Amnimonas</taxon>
    </lineage>
</organism>
<dbReference type="InterPro" id="IPR014721">
    <property type="entry name" value="Ribsml_uS5_D2-typ_fold_subgr"/>
</dbReference>
<dbReference type="SUPFAM" id="SSF52540">
    <property type="entry name" value="P-loop containing nucleoside triphosphate hydrolases"/>
    <property type="match status" value="1"/>
</dbReference>
<dbReference type="InterPro" id="IPR027417">
    <property type="entry name" value="P-loop_NTPase"/>
</dbReference>
<dbReference type="RefSeq" id="WP_105192605.1">
    <property type="nucleotide sequence ID" value="NZ_PTQZ01000149.1"/>
</dbReference>
<dbReference type="Gene3D" id="3.40.50.300">
    <property type="entry name" value="P-loop containing nucleotide triphosphate hydrolases"/>
    <property type="match status" value="1"/>
</dbReference>
<dbReference type="InterPro" id="IPR045006">
    <property type="entry name" value="CHLI-like"/>
</dbReference>
<dbReference type="Pfam" id="PF01078">
    <property type="entry name" value="Mg_chelatase"/>
    <property type="match status" value="1"/>
</dbReference>
<sequence>MTLAWVETSSSLGLTAPAVRVEVHLSPGLPGIAIVGLSEGGMRDCRERVRSALISSGFEFPQQRITINLAPADLPKEGGRFDLPIALGILAASRQLPADRLEGLSCLGELALSGALRPVQAVLSASLAAGRRGHALIVPAGNAGEAVLARDTRVLGADCLADVVQHLRGTRCLPEAAPGAGMTPDHAGGHTELAMVRGQAQARRALEIAAAGGHSLLLCGPPGAGKTLMATCLPGLLPPLSADEQLEVAELHSLAGSTRALSSHPPCRAPHHSATRAALIGGGCDFSK</sequence>
<accession>A0A2P6ARZ0</accession>
<gene>
    <name evidence="2" type="ORF">C5O18_06700</name>
</gene>
<dbReference type="OrthoDB" id="9813147at2"/>
<evidence type="ECO:0000259" key="1">
    <source>
        <dbReference type="Pfam" id="PF01078"/>
    </source>
</evidence>
<evidence type="ECO:0000313" key="3">
    <source>
        <dbReference type="Proteomes" id="UP000243900"/>
    </source>
</evidence>
<dbReference type="GO" id="GO:0005524">
    <property type="term" value="F:ATP binding"/>
    <property type="evidence" value="ECO:0007669"/>
    <property type="project" value="InterPro"/>
</dbReference>
<name>A0A2P6ARZ0_9GAMM</name>
<dbReference type="EMBL" id="PTQZ01000149">
    <property type="protein sequence ID" value="PQA39697.1"/>
    <property type="molecule type" value="Genomic_DNA"/>
</dbReference>
<comment type="caution">
    <text evidence="2">The sequence shown here is derived from an EMBL/GenBank/DDBJ whole genome shotgun (WGS) entry which is preliminary data.</text>
</comment>
<feature type="domain" description="Magnesium chelatase ChlI-like catalytic" evidence="1">
    <location>
        <begin position="193"/>
        <end position="284"/>
    </location>
</feature>